<feature type="compositionally biased region" description="Basic and acidic residues" evidence="3">
    <location>
        <begin position="280"/>
        <end position="289"/>
    </location>
</feature>
<evidence type="ECO:0000313" key="5">
    <source>
        <dbReference type="EMBL" id="GKT16772.1"/>
    </source>
</evidence>
<evidence type="ECO:0000256" key="2">
    <source>
        <dbReference type="ARBA" id="ARBA00022679"/>
    </source>
</evidence>
<feature type="compositionally biased region" description="Low complexity" evidence="3">
    <location>
        <begin position="29"/>
        <end position="38"/>
    </location>
</feature>
<evidence type="ECO:0000259" key="4">
    <source>
        <dbReference type="Pfam" id="PF08323"/>
    </source>
</evidence>
<feature type="non-terminal residue" evidence="5">
    <location>
        <position position="1"/>
    </location>
</feature>
<keyword evidence="2" id="KW-0808">Transferase</keyword>
<dbReference type="InterPro" id="IPR013534">
    <property type="entry name" value="Starch_synth_cat_dom"/>
</dbReference>
<sequence length="600" mass="66336">EGGIPEPPHCFVCVLSTTDRDEMARLIGSSNKSAKSSSDFIESSFVEEKQPKPKPSKTMSDKRGKLKKKRKNNGIAGACTCAGKITVCTPELAPFFSTGSIGNFAENLSFNLSRLGHNVSIVTPMYGPFYSLFAHNHEFVPLPLPGVFESMKIGYYEVALPVYGSCYSAPSISPESRLFKASSSILSWKSVVFPECLSVEKELRKYTESKDSRSTKTCKRSQHLPVKTETLSKPNSTVSVPLVHSVDECMNKDSSVQDIERTGDDEEQEELSISNEDDEKMSFHHRQEDSDSLDTIAHHSFPSSSILGFIKIYFISCPLFSSVGHPYARGIPEVERDCHVLHVDEFLIDVNDPSFLKPRKKIPKCDKMPDARVFTQHQPDQMSVALYNLACAHILNRTIDSDVCHCVGEDGGFIPLIYKTLRYGLEVHSTGADQDTSTFTLKKGEELKQLHQIGAFGGQSSLSICTRGSEIPPDFIFHPSDSKGSISEQSIPSYHTTLPPYGTGSVTQNPDPIPKFIFTPFHLSFSYLLFPPSFLDLVSLPHSLFTLPVEQSICEFYGCVSVFKCGCVCSDRVLVGGTGFVRSLIREGGGDVKIKITRKN</sequence>
<dbReference type="Pfam" id="PF08323">
    <property type="entry name" value="Glyco_transf_5"/>
    <property type="match status" value="1"/>
</dbReference>
<feature type="non-terminal residue" evidence="5">
    <location>
        <position position="600"/>
    </location>
</feature>
<feature type="domain" description="Starch synthase catalytic" evidence="4">
    <location>
        <begin position="84"/>
        <end position="137"/>
    </location>
</feature>
<evidence type="ECO:0000256" key="3">
    <source>
        <dbReference type="SAM" id="MobiDB-lite"/>
    </source>
</evidence>
<organism evidence="5 6">
    <name type="scientific">Aduncisulcus paluster</name>
    <dbReference type="NCBI Taxonomy" id="2918883"/>
    <lineage>
        <taxon>Eukaryota</taxon>
        <taxon>Metamonada</taxon>
        <taxon>Carpediemonas-like organisms</taxon>
        <taxon>Aduncisulcus</taxon>
    </lineage>
</organism>
<protein>
    <recommendedName>
        <fullName evidence="4">Starch synthase catalytic domain-containing protein</fullName>
    </recommendedName>
</protein>
<feature type="region of interest" description="Disordered" evidence="3">
    <location>
        <begin position="253"/>
        <end position="289"/>
    </location>
</feature>
<evidence type="ECO:0000313" key="6">
    <source>
        <dbReference type="Proteomes" id="UP001057375"/>
    </source>
</evidence>
<gene>
    <name evidence="5" type="ORF">ADUPG1_010980</name>
</gene>
<name>A0ABQ5JTN3_9EUKA</name>
<dbReference type="Proteomes" id="UP001057375">
    <property type="component" value="Unassembled WGS sequence"/>
</dbReference>
<evidence type="ECO:0000256" key="1">
    <source>
        <dbReference type="ARBA" id="ARBA00022676"/>
    </source>
</evidence>
<dbReference type="SUPFAM" id="SSF53756">
    <property type="entry name" value="UDP-Glycosyltransferase/glycogen phosphorylase"/>
    <property type="match status" value="1"/>
</dbReference>
<dbReference type="EMBL" id="BQXS01011789">
    <property type="protein sequence ID" value="GKT16772.1"/>
    <property type="molecule type" value="Genomic_DNA"/>
</dbReference>
<feature type="compositionally biased region" description="Acidic residues" evidence="3">
    <location>
        <begin position="263"/>
        <end position="279"/>
    </location>
</feature>
<feature type="region of interest" description="Disordered" evidence="3">
    <location>
        <begin position="27"/>
        <end position="69"/>
    </location>
</feature>
<reference evidence="5" key="1">
    <citation type="submission" date="2022-03" db="EMBL/GenBank/DDBJ databases">
        <title>Draft genome sequence of Aduncisulcus paluster, a free-living microaerophilic Fornicata.</title>
        <authorList>
            <person name="Yuyama I."/>
            <person name="Kume K."/>
            <person name="Tamura T."/>
            <person name="Inagaki Y."/>
            <person name="Hashimoto T."/>
        </authorList>
    </citation>
    <scope>NUCLEOTIDE SEQUENCE</scope>
    <source>
        <strain evidence="5">NY0171</strain>
    </source>
</reference>
<keyword evidence="1" id="KW-0328">Glycosyltransferase</keyword>
<keyword evidence="6" id="KW-1185">Reference proteome</keyword>
<feature type="region of interest" description="Disordered" evidence="3">
    <location>
        <begin position="208"/>
        <end position="237"/>
    </location>
</feature>
<proteinExistence type="predicted"/>
<comment type="caution">
    <text evidence="5">The sequence shown here is derived from an EMBL/GenBank/DDBJ whole genome shotgun (WGS) entry which is preliminary data.</text>
</comment>
<accession>A0ABQ5JTN3</accession>
<dbReference type="Gene3D" id="3.40.50.2000">
    <property type="entry name" value="Glycogen Phosphorylase B"/>
    <property type="match status" value="1"/>
</dbReference>